<accession>A0A1Y2B4K6</accession>
<evidence type="ECO:0008006" key="4">
    <source>
        <dbReference type="Google" id="ProtNLM"/>
    </source>
</evidence>
<evidence type="ECO:0000313" key="3">
    <source>
        <dbReference type="Proteomes" id="UP000193642"/>
    </source>
</evidence>
<evidence type="ECO:0000313" key="2">
    <source>
        <dbReference type="EMBL" id="ORY29480.1"/>
    </source>
</evidence>
<dbReference type="AlphaFoldDB" id="A0A1Y2B4K6"/>
<dbReference type="STRING" id="329046.A0A1Y2B4K6"/>
<gene>
    <name evidence="2" type="ORF">BCR33DRAFT_577628</name>
</gene>
<name>A0A1Y2B4K6_9FUNG</name>
<dbReference type="GO" id="GO:0007030">
    <property type="term" value="P:Golgi organization"/>
    <property type="evidence" value="ECO:0007669"/>
    <property type="project" value="TreeGrafter"/>
</dbReference>
<dbReference type="PANTHER" id="PTHR17985">
    <property type="entry name" value="SER/THR-RICH PROTEIN T10 IN DGCR REGION"/>
    <property type="match status" value="1"/>
</dbReference>
<keyword evidence="3" id="KW-1185">Reference proteome</keyword>
<reference evidence="2 3" key="1">
    <citation type="submission" date="2016-07" db="EMBL/GenBank/DDBJ databases">
        <title>Pervasive Adenine N6-methylation of Active Genes in Fungi.</title>
        <authorList>
            <consortium name="DOE Joint Genome Institute"/>
            <person name="Mondo S.J."/>
            <person name="Dannebaum R.O."/>
            <person name="Kuo R.C."/>
            <person name="Labutti K."/>
            <person name="Haridas S."/>
            <person name="Kuo A."/>
            <person name="Salamov A."/>
            <person name="Ahrendt S.R."/>
            <person name="Lipzen A."/>
            <person name="Sullivan W."/>
            <person name="Andreopoulos W.B."/>
            <person name="Clum A."/>
            <person name="Lindquist E."/>
            <person name="Daum C."/>
            <person name="Ramamoorthy G.K."/>
            <person name="Gryganskyi A."/>
            <person name="Culley D."/>
            <person name="Magnuson J.K."/>
            <person name="James T.Y."/>
            <person name="O'Malley M.A."/>
            <person name="Stajich J.E."/>
            <person name="Spatafora J.W."/>
            <person name="Visel A."/>
            <person name="Grigoriev I.V."/>
        </authorList>
    </citation>
    <scope>NUCLEOTIDE SEQUENCE [LARGE SCALE GENOMIC DNA]</scope>
    <source>
        <strain evidence="2 3">JEL800</strain>
    </source>
</reference>
<dbReference type="Pfam" id="PF05742">
    <property type="entry name" value="TANGO2"/>
    <property type="match status" value="1"/>
</dbReference>
<comment type="caution">
    <text evidence="2">The sequence shown here is derived from an EMBL/GenBank/DDBJ whole genome shotgun (WGS) entry which is preliminary data.</text>
</comment>
<organism evidence="2 3">
    <name type="scientific">Rhizoclosmatium globosum</name>
    <dbReference type="NCBI Taxonomy" id="329046"/>
    <lineage>
        <taxon>Eukaryota</taxon>
        <taxon>Fungi</taxon>
        <taxon>Fungi incertae sedis</taxon>
        <taxon>Chytridiomycota</taxon>
        <taxon>Chytridiomycota incertae sedis</taxon>
        <taxon>Chytridiomycetes</taxon>
        <taxon>Chytridiales</taxon>
        <taxon>Chytriomycetaceae</taxon>
        <taxon>Rhizoclosmatium</taxon>
    </lineage>
</organism>
<sequence length="332" mass="37409">MCIVLFRFSSLAHHPRLYVLLRLTNHYPLQPTDFHVLSPTESRHPTETSSLPVPRKPPPSNQLRLLNQQSKCLFSVAQTLFTQLRIRVRSAQPQSQTALSRGALVSDFVISTQDPLTYLSSIDPKQFNGFNLVVGSIDSNSAWNVYYLGSHSQQGIRKLDEDTTYAMTNMNDLIVGPDAWFKVQHGVSRFDTILQDTVQDNANHSQDPLSLRDNLVESLLDVLRDTSRPTDPPAVPLTPIEKLCTPICIPQYNGYGTRTHTVLVIPSSSSSSTSPSNSASSKFVEIDRYVLSPTIEWDGRNARIFGTEQVIESGIEFCEQRRDFEFEIELRE</sequence>
<dbReference type="Proteomes" id="UP000193642">
    <property type="component" value="Unassembled WGS sequence"/>
</dbReference>
<feature type="region of interest" description="Disordered" evidence="1">
    <location>
        <begin position="36"/>
        <end position="59"/>
    </location>
</feature>
<dbReference type="GO" id="GO:0009306">
    <property type="term" value="P:protein secretion"/>
    <property type="evidence" value="ECO:0007669"/>
    <property type="project" value="TreeGrafter"/>
</dbReference>
<protein>
    <recommendedName>
        <fullName evidence="4">DUF833-domain-containing protein</fullName>
    </recommendedName>
</protein>
<evidence type="ECO:0000256" key="1">
    <source>
        <dbReference type="SAM" id="MobiDB-lite"/>
    </source>
</evidence>
<dbReference type="OrthoDB" id="191601at2759"/>
<dbReference type="GO" id="GO:0005794">
    <property type="term" value="C:Golgi apparatus"/>
    <property type="evidence" value="ECO:0007669"/>
    <property type="project" value="TreeGrafter"/>
</dbReference>
<dbReference type="InterPro" id="IPR008551">
    <property type="entry name" value="TANGO2"/>
</dbReference>
<dbReference type="EMBL" id="MCGO01000088">
    <property type="protein sequence ID" value="ORY29480.1"/>
    <property type="molecule type" value="Genomic_DNA"/>
</dbReference>
<dbReference type="PANTHER" id="PTHR17985:SF8">
    <property type="entry name" value="TRANSPORT AND GOLGI ORGANIZATION PROTEIN 2 HOMOLOG"/>
    <property type="match status" value="1"/>
</dbReference>
<proteinExistence type="predicted"/>